<name>A0A557XFJ0_9MYCO</name>
<dbReference type="OrthoDB" id="9813719at2"/>
<evidence type="ECO:0000313" key="1">
    <source>
        <dbReference type="EMBL" id="TVS84378.1"/>
    </source>
</evidence>
<dbReference type="SUPFAM" id="SSF46785">
    <property type="entry name" value="Winged helix' DNA-binding domain"/>
    <property type="match status" value="1"/>
</dbReference>
<protein>
    <submittedName>
        <fullName evidence="1">Uncharacterized protein</fullName>
    </submittedName>
</protein>
<organism evidence="1 2">
    <name type="scientific">Mycobacterium helveticum</name>
    <dbReference type="NCBI Taxonomy" id="2592811"/>
    <lineage>
        <taxon>Bacteria</taxon>
        <taxon>Bacillati</taxon>
        <taxon>Actinomycetota</taxon>
        <taxon>Actinomycetes</taxon>
        <taxon>Mycobacteriales</taxon>
        <taxon>Mycobacteriaceae</taxon>
        <taxon>Mycobacterium</taxon>
    </lineage>
</organism>
<dbReference type="InterPro" id="IPR036390">
    <property type="entry name" value="WH_DNA-bd_sf"/>
</dbReference>
<dbReference type="EMBL" id="VMQU01000120">
    <property type="protein sequence ID" value="TVS84378.1"/>
    <property type="molecule type" value="Genomic_DNA"/>
</dbReference>
<sequence length="115" mass="13071">MDESHLLAVVNARHLVDDLQTIRRGWESKITARRNSAVHRVADLLIKHPVINAQLVSDQLHIAIGNVYRYLDPLVEARIIVELTDQGRNRAWRSPEVLSALDAFTERAGRRALFA</sequence>
<gene>
    <name evidence="1" type="ORF">FPZ47_21840</name>
</gene>
<dbReference type="AlphaFoldDB" id="A0A557XFJ0"/>
<reference evidence="1 2" key="1">
    <citation type="submission" date="2019-07" db="EMBL/GenBank/DDBJ databases">
        <title>New Mycobacterium species.</title>
        <authorList>
            <person name="Tortoli E."/>
            <person name="Ghielmetti G."/>
            <person name="Friedel U."/>
            <person name="Trovato A."/>
        </authorList>
    </citation>
    <scope>NUCLEOTIDE SEQUENCE [LARGE SCALE GENOMIC DNA]</scope>
    <source>
        <strain evidence="1 2">16-83</strain>
    </source>
</reference>
<dbReference type="RefSeq" id="WP_144955890.1">
    <property type="nucleotide sequence ID" value="NZ_VMQU01000120.1"/>
</dbReference>
<proteinExistence type="predicted"/>
<dbReference type="Proteomes" id="UP000320513">
    <property type="component" value="Unassembled WGS sequence"/>
</dbReference>
<keyword evidence="2" id="KW-1185">Reference proteome</keyword>
<comment type="caution">
    <text evidence="1">The sequence shown here is derived from an EMBL/GenBank/DDBJ whole genome shotgun (WGS) entry which is preliminary data.</text>
</comment>
<evidence type="ECO:0000313" key="2">
    <source>
        <dbReference type="Proteomes" id="UP000320513"/>
    </source>
</evidence>
<accession>A0A557XFJ0</accession>